<accession>A0AA36FN08</accession>
<dbReference type="SUPFAM" id="SSF49503">
    <property type="entry name" value="Cupredoxins"/>
    <property type="match status" value="1"/>
</dbReference>
<name>A0AA36FN08_9BILA</name>
<protein>
    <recommendedName>
        <fullName evidence="3">Plastocyanin-like domain-containing protein</fullName>
    </recommendedName>
</protein>
<comment type="caution">
    <text evidence="1">The sequence shown here is derived from an EMBL/GenBank/DDBJ whole genome shotgun (WGS) entry which is preliminary data.</text>
</comment>
<dbReference type="InterPro" id="IPR008972">
    <property type="entry name" value="Cupredoxin"/>
</dbReference>
<reference evidence="1" key="1">
    <citation type="submission" date="2023-06" db="EMBL/GenBank/DDBJ databases">
        <authorList>
            <person name="Delattre M."/>
        </authorList>
    </citation>
    <scope>NUCLEOTIDE SEQUENCE</scope>
    <source>
        <strain evidence="1">AF72</strain>
    </source>
</reference>
<dbReference type="InterPro" id="IPR045087">
    <property type="entry name" value="Cu-oxidase_fam"/>
</dbReference>
<evidence type="ECO:0000313" key="1">
    <source>
        <dbReference type="EMBL" id="CAJ0557438.1"/>
    </source>
</evidence>
<sequence length="151" mass="17304">MPDRLRCITFRTVRKPPTLWYHDHAMGITRLNVYAGLIGNYLIRMNSTPANWEIRWGCRPRNLEIPLILQEKIFTPTGAQNGRIHHLDPGRIVEGGAVGDVGLVNGQVRPELFRLGPQRFLHRQCVVGKCVESSLLEHDDVLGHRQRRRNA</sequence>
<dbReference type="AlphaFoldDB" id="A0AA36FN08"/>
<dbReference type="PANTHER" id="PTHR48267:SF1">
    <property type="entry name" value="BILIRUBIN OXIDASE"/>
    <property type="match status" value="1"/>
</dbReference>
<dbReference type="PANTHER" id="PTHR48267">
    <property type="entry name" value="CUPREDOXIN SUPERFAMILY PROTEIN"/>
    <property type="match status" value="1"/>
</dbReference>
<dbReference type="Proteomes" id="UP001177023">
    <property type="component" value="Unassembled WGS sequence"/>
</dbReference>
<evidence type="ECO:0000313" key="2">
    <source>
        <dbReference type="Proteomes" id="UP001177023"/>
    </source>
</evidence>
<feature type="non-terminal residue" evidence="1">
    <location>
        <position position="151"/>
    </location>
</feature>
<organism evidence="1 2">
    <name type="scientific">Mesorhabditis spiculigera</name>
    <dbReference type="NCBI Taxonomy" id="96644"/>
    <lineage>
        <taxon>Eukaryota</taxon>
        <taxon>Metazoa</taxon>
        <taxon>Ecdysozoa</taxon>
        <taxon>Nematoda</taxon>
        <taxon>Chromadorea</taxon>
        <taxon>Rhabditida</taxon>
        <taxon>Rhabditina</taxon>
        <taxon>Rhabditomorpha</taxon>
        <taxon>Rhabditoidea</taxon>
        <taxon>Rhabditidae</taxon>
        <taxon>Mesorhabditinae</taxon>
        <taxon>Mesorhabditis</taxon>
    </lineage>
</organism>
<keyword evidence="2" id="KW-1185">Reference proteome</keyword>
<dbReference type="EMBL" id="CATQJA010000012">
    <property type="protein sequence ID" value="CAJ0557438.1"/>
    <property type="molecule type" value="Genomic_DNA"/>
</dbReference>
<dbReference type="Gene3D" id="2.60.40.420">
    <property type="entry name" value="Cupredoxins - blue copper proteins"/>
    <property type="match status" value="1"/>
</dbReference>
<proteinExistence type="predicted"/>
<gene>
    <name evidence="1" type="ORF">MSPICULIGERA_LOCUS196</name>
</gene>
<evidence type="ECO:0008006" key="3">
    <source>
        <dbReference type="Google" id="ProtNLM"/>
    </source>
</evidence>